<dbReference type="FunFam" id="1.10.1200.10:FF:000005">
    <property type="entry name" value="Nonribosomal peptide synthetase 1"/>
    <property type="match status" value="1"/>
</dbReference>
<dbReference type="InterPro" id="IPR020845">
    <property type="entry name" value="AMP-binding_CS"/>
</dbReference>
<dbReference type="SMART" id="SM00823">
    <property type="entry name" value="PKS_PP"/>
    <property type="match status" value="4"/>
</dbReference>
<dbReference type="Pfam" id="PF00550">
    <property type="entry name" value="PP-binding"/>
    <property type="match status" value="4"/>
</dbReference>
<feature type="domain" description="Carrier" evidence="5">
    <location>
        <begin position="4443"/>
        <end position="4518"/>
    </location>
</feature>
<dbReference type="GO" id="GO:0005737">
    <property type="term" value="C:cytoplasm"/>
    <property type="evidence" value="ECO:0007669"/>
    <property type="project" value="TreeGrafter"/>
</dbReference>
<dbReference type="PROSITE" id="PS00455">
    <property type="entry name" value="AMP_BINDING"/>
    <property type="match status" value="2"/>
</dbReference>
<evidence type="ECO:0000256" key="1">
    <source>
        <dbReference type="ARBA" id="ARBA00001957"/>
    </source>
</evidence>
<dbReference type="InterPro" id="IPR000873">
    <property type="entry name" value="AMP-dep_synth/lig_dom"/>
</dbReference>
<dbReference type="InterPro" id="IPR006162">
    <property type="entry name" value="Ppantetheine_attach_site"/>
</dbReference>
<keyword evidence="3" id="KW-0597">Phosphoprotein</keyword>
<keyword evidence="2" id="KW-0596">Phosphopantetheine</keyword>
<accession>A0A1R4LC88</accession>
<dbReference type="InterPro" id="IPR041464">
    <property type="entry name" value="TubC_N"/>
</dbReference>
<dbReference type="Gene3D" id="3.40.50.1820">
    <property type="entry name" value="alpha/beta hydrolase"/>
    <property type="match status" value="1"/>
</dbReference>
<dbReference type="InterPro" id="IPR045851">
    <property type="entry name" value="AMP-bd_C_sf"/>
</dbReference>
<dbReference type="InterPro" id="IPR025110">
    <property type="entry name" value="AMP-bd_C"/>
</dbReference>
<dbReference type="PANTHER" id="PTHR45527">
    <property type="entry name" value="NONRIBOSOMAL PEPTIDE SYNTHETASE"/>
    <property type="match status" value="1"/>
</dbReference>
<dbReference type="FunFam" id="3.40.50.980:FF:000002">
    <property type="entry name" value="Enterobactin synthetase component F"/>
    <property type="match status" value="1"/>
</dbReference>
<dbReference type="SUPFAM" id="SSF53474">
    <property type="entry name" value="alpha/beta-Hydrolases"/>
    <property type="match status" value="1"/>
</dbReference>
<dbReference type="GO" id="GO:0043041">
    <property type="term" value="P:amino acid activation for nonribosomal peptide biosynthetic process"/>
    <property type="evidence" value="ECO:0007669"/>
    <property type="project" value="TreeGrafter"/>
</dbReference>
<sequence>MSIAVLLAELFQRDIRLHLENGKLKIDAPKGAFTAEIKQTLQARKAEIIAHLQQQQQSRTWPALTRVNRADAVLPLSFAQERMWFLQQFEQASGQYNVNALLAVKGQVDLTLFRQIFGQLVAEHEIFRTTFSAAADGHPVAHIHTAQAIMDAWQIREIDLGAIEQPQADDEAYDSALKAVMSEPFDLAKPPLFRLTHLKCAAGASRLLLTFHHILVDHWSLQTLTSMMVEKANQLTRQLSSQQDVSSPELFQYIDYAQWQKQLLSGDIYEQLMTYWRNTLEDGDYHLELPMRRPVEAQLVTASEADCGDDEGARYHFSLTEADYQQLKRVCETYRMTPYTVLLAAYQWMLSQRTGQQDIRVACPVAERSLPEFENMLGLFVNTLVIRSQLSTETTTESWLQTVHQALAGAQSHSAMPFEKLVDTLVSTRDISHEPLVQTMFNYLDDASSGQVTLGDMVIESLPVPEFTAKYDLSLFAVHHNQQLGLSFQYRTACYRTEDVAQLAQFYLSALRDLLQCLTDEPTRPLRTMSGLSEAEWQMLWQWNQTEQPAFLPPQLAHATLGEALAGQARKTPQQRALVFTQTTAQGSQQVCWDYQTLNHKVNQLAHWIRKQGVAPESRIAICMPRSAQMVVSLLATVQAGCAYVPVDPEHPPQRLELIVQQAQPTLLLTVPELENFTTEFAGEVPCHTLDDDWSLVAQEATDWQVPNRIEPEHLAYVLFTSGSTGKPKGVAVPHVGVMNRILWMQEQYPLDGTDVVLQKTPYSFDVSVWEFFWPLMVGATLVVAPPEAHKDSQKLVDLIRQHTVTTLHFVPTMLQAFLDHQHVAACTSLRRVFTSGEALSFALKERFFSQFSCQLHNLYGPTEASIDVTYWDCSTPCPAIVPIGYPIANMQTWILNADLNPVPVGVAGELYLSGPGLARGYFGRDDLTEQAFIANPFYEDYKDRRLKTGGRFDEDVYRDTRWYTRLYRTGDLARYREDGSIEYLGRTDFQVKVRGLRIELGEIEAAILALDFVKEVLVTAPDQQTLAAYVVIDGDEPDWARWQTLLAPHLPAYMIPAVFVRLDAMPVNANGKADRKALPEIDLARQNAGEYVAPQSPREVQLAQVFAEVLRLDTVSIEDNFFALGGDSIMSLQVVAKARAHGLAIEPKQVFQYATVKALAAVARVSEQTDFAADTYYGDTQPSAIQHWFLTQNLPNPNQFNQAVLLASTADIQPVLVEQTLAGLLQAHPLLAARFTRNSDGQWIQSIPYPNQITAEQLAFQYLEWQSSAEESLQVRIDQLCQQTQSALSIEEGRLFRAVLVRIVDDATAACSYRLLLVAHHLVIDAVSWRILFETLSQGYSQLAADADGQGGLSLPGQTAQQVLQQGGVFQAQTLPYKGWVAQFAACFGSPATATGLQGQTPEQATDLQGQTVELADEQNTGLNAWQAWTAQPEVQQALQVNYPLATQPLFPQQPIGIAALERFELSQHTTQALFERIAPAVKANGEEVCLTALAHALWQWSGQPNHLIQLEGHGRDQLDLDVSQTLGWFTRIYPALISAAVTPDQSWHQALLSNRAALSHNPERQQAVPFLSIQSQLTELSAAQGQPTLVFNYLGQLDLISTERDGEALFRKAPESLSAFRDEQNPRYWPIEINAFVQQGQLVVNIQYAAQWLSQTEAQRLATLLADSLQSLADSNETATGAIAADYPLAKVNDAQVQVIVRQAERQGMAVDDLYTLSPAQQGMYFHCLDYPDAYISQSVVTCRGALHKMHFQQAWQNAVNRHTALRTCFICDGVDEPHQLVLRPLRGQTPKGQSLQRLQGQSLQGQTPQMPLVFDEYDASSLTESERQQQLHRLQQQAREQLDLEQAPLMRLALVRWPDTADGQADYRLIWTIHHLIMDGWCLQRLVGEVMADYRTLVKSEPLPNIAGSAYRDFIAWLGESERATDAKAYWHSALAGFEQGKSLPAPVADVSVRSTATFHSQSLGESLSASLSNWARTQGVTLNTVIQGLWGLVLSRYLATDDVVYGVTTSGRPADLANADGIMGVFINTLPLRLRIEADATLGDWLTALQAQNLHMRDYEQTPLANIQRYAALSGNGPLFDSLLVFENLPVSDSTPIDGLSLTLDAHHVENNFPLTLRVVPRKNLQFDLLMNPQQVDAALMPGLVSQLIRWIERVTADPQSQQQPLITLIRRWSEAQSSFTAQMTQEALAHASPVQSVSLVQSEHALARIQKQAREATALTFYSDHTSLTQWSYQTLLSQAGQLAQQLPRVNRPEVNGDAPVIAICMPRQMEQIVAMLAVWYQGAAWVCIDPELPFSRIQHIIDDARPAYIIGGEMPSWVSDRGDGRWGVCPRNDSSGDWGVCPHNDTHNDNDAGQVLSHHSCAWIDITALNLGDDVTPSPMSLPPLPQLTAQETAYLVYTSGSTGKPKGVQVSHGNLLSYVDALFERVSLTADATMTTFATVAADLGFTCVLASLCSGRTLRLLPPNDYFDPEALAGRLAQHPVDVLKIAPSHLKALLAVAKPQRLLPQQCLIVGGESLDVTLWTQLRALAPTMTIVNHYGPTETTIGCCATELRSQADLGSIGTPLRNSVAYVVDEAGLPVANGVAGELWIAGAGVASGYLNRPDNTTRQFSRTDVLGLSEPSMALPLYKTGDRVVRGAQGELHYLGRQDDQVKIRGFRVELGEVRATLQAMPDVEDAVVLAVDGPSGQRLAAAVILASQDESQPRRLKQLEIALEGLLPDYMVPRLWQVLTQFPLQKNGKLDRQALASSMVAPDVTSSDEAETAQDSELRCVAPQPDSEPKLSAKAAPDVVLSDLWESLLKIRPQAEDNLFALGADSIICLQFIAKARQHGFKLTPKQIYAAPTVAALTTLLAEQAGESDCATPETAPTESKRTVDVPFGEKASVAEGGVTAASVTEASVAASSPESETPSITETLLSLWSALLRQPVSVSDNFFTLGGDSIIALQLVARARQHGLVITPKMLYATPTIAELAVTLGETAQPAAEPETVAADTPKTSALPDQQPLLPLLPIQQWFLEQPQPYPHYWNQAVMLRVPTRIVHRVMSQAVDVVLHKHPLLTARFEHLDTPQQAGYWLSHETAAVYAGFDGQDPAGLTALVAATQQSLNLTEGPLFKVVAFNLADGSSQLLLVAHHLVVDGVSWRVIGRELHQTYQTLLHGGEVTPDKEETTAAQWQQQLQHLPDEKLTAAGQYWQPMVNRFDSGILIAGAQPGTVGAVDTQHQTFSSQLTARLLGLGNLHQRSACEVAMLGALTQAVQSQFPRDQLLIDMESHGRCPWLADQDLSETVGWLTSRFPVRFDTASEDLDSVARQLAAVPDLGIGYGVLRYLHQRLAFPAPQILFNYLGQTGTLDMDWQLIDGAGQARHPDSLRRQLIEVTAQIRDGVLTVVWQYPPALKSQLDPVADAFAQRLEGIASFAGQTPLAGQSQQQALRGQAPLAEQSQQQTLRGQALLAGQTQQQTLRGQTAQPAAGYALTPVQQGMYLHSSALQGATPDESLYFNQTAVAIEGTLDAEAFVLAWQQTVNREQALRAHFQENQQGEPRQYFAAQVHLPVEILDWSGDATTQQQQRFEALCRADREKGFDLNTPPLMRLTLIRIAEQQHWLIWSRHHLIVDAWCSALVIQDVMCRYRQAMGDTSIQLTPRPDFSLYLDWLTQQDLDASKTFWKNYLRGFETPVALPAGTPDDAFELFDHRLSETLTSAVKSLCRTHGVTLNSVLQAAWALTLSHHSGQHDIVFGMTTSGRPAELPQAQRIIGIFINTIAVRMTLQADQTLAQLLELAHRQGVELREHECLPLVDITAQSELAQNGSLRGQSLFDALLVFENEALGEGAGKTGNHGLSVTPLQAYERNNYPLTLTVMPHDALIMRMGCDGKRVSLQAAKAMLSTLEQVLSAFTTAQGSDMLAEISRQWIASDVGFRGEAVTLDQWHLGAGILSDWTRKRERVAVSGADGQLTYGELLERTLHLVHALRCRGVDSHSRVVVCHARQTDMLVALLGVYAAGASYVPLDPSQPQARLQLILEETSPDLILNDGSVTLGDIGLNHSVASLIAATPFSDADREQALTRLTQQDQGLAYTIFTSGSTGRPKGVQIPRTALSNFLHSMVSVTQITEADKLLAVTTVGFDIAVLELFVPLLVGAQVVIADEAMVRDGAALSACLQKQGISIMQATPMTWQMLMDQPSQNWSHLTALVGGEALPPALAEGMISRGARLLNMYGPTETTVWSSCAEITPDNMVQPPLGRPITNTQLYVLDAWHNPVALGAEGELYIGGDGVSLGYLNRTELTSGVFLPDPFARCADAVMYKTGDRVRLSVDGELFYAGRTDFQIKLRGYRIETGEIEARLGAIEGIREAVVILCYANTEKACLVGYVTVNAAVNQADDVMSSESILSALKRVLPAYMVPQHIVYLAQMPLNANGKIDRKALPEPQLSGVISAQKTAPQTPVEIALAQAWQLLLGTETVYREDDFFTLGGNSLLAGRLVAMLRRQWALTLPLTAVFRHSELQALALHVEAEPTQAVVNKPDNECHADAALLVPMNAQAETNLLTCQARDNVFLLHPAGGIVRAYQAMVQQFGNRFPAYGIESPQLHGLSTSDPLNLEQLAERYVALIRSVQPHGPYRLVGWSFGAWLAMAIAHRLETLNEMVGQVTIIDARADVDKARLQVPELNQVSRYLACLNHRHRTLLLDNHLAELTLLEQTLTGQTLLAGQTAKPDPEPSSGGGLSRLSPQDSQGFEASVPVSASLGIKSSVPASTEAAQGRLSPQEQDLFVFDTLAQLLGETALLDDEAADRTLRLMQMQLLMQSHRLMREHVLQPVAAPLQVFWSSQTLEGSRYQQGADAGEWDRYGQVQSQVFSGDHDTIVRDPRVAEQILTAIKGAAIAVSDDMS</sequence>
<dbReference type="RefSeq" id="WP_077333449.1">
    <property type="nucleotide sequence ID" value="NZ_FULE01000011.1"/>
</dbReference>
<dbReference type="Pfam" id="PF00975">
    <property type="entry name" value="Thioesterase"/>
    <property type="match status" value="1"/>
</dbReference>
<dbReference type="FunFam" id="3.40.50.12780:FF:000012">
    <property type="entry name" value="Non-ribosomal peptide synthetase"/>
    <property type="match status" value="1"/>
</dbReference>
<dbReference type="NCBIfam" id="NF003417">
    <property type="entry name" value="PRK04813.1"/>
    <property type="match status" value="4"/>
</dbReference>
<dbReference type="InterPro" id="IPR042099">
    <property type="entry name" value="ANL_N_sf"/>
</dbReference>
<dbReference type="PROSITE" id="PS50075">
    <property type="entry name" value="CARRIER"/>
    <property type="match status" value="4"/>
</dbReference>
<dbReference type="CDD" id="cd19531">
    <property type="entry name" value="LCL_NRPS-like"/>
    <property type="match status" value="1"/>
</dbReference>
<dbReference type="Gene3D" id="3.40.50.980">
    <property type="match status" value="4"/>
</dbReference>
<dbReference type="OrthoDB" id="9757559at2"/>
<dbReference type="GO" id="GO:0044550">
    <property type="term" value="P:secondary metabolite biosynthetic process"/>
    <property type="evidence" value="ECO:0007669"/>
    <property type="project" value="TreeGrafter"/>
</dbReference>
<dbReference type="Gene3D" id="1.10.1200.10">
    <property type="entry name" value="ACP-like"/>
    <property type="match status" value="4"/>
</dbReference>
<dbReference type="NCBIfam" id="TIGR01733">
    <property type="entry name" value="AA-adenyl-dom"/>
    <property type="match status" value="3"/>
</dbReference>
<dbReference type="SUPFAM" id="SSF52777">
    <property type="entry name" value="CoA-dependent acyltransferases"/>
    <property type="match status" value="10"/>
</dbReference>
<gene>
    <name evidence="6" type="primary">lgrD_1</name>
    <name evidence="6" type="ORF">VR7878_00670</name>
</gene>
<dbReference type="InterPro" id="IPR020806">
    <property type="entry name" value="PKS_PP-bd"/>
</dbReference>
<feature type="region of interest" description="Disordered" evidence="4">
    <location>
        <begin position="4711"/>
        <end position="4736"/>
    </location>
</feature>
<dbReference type="Gene3D" id="3.30.559.30">
    <property type="entry name" value="Nonribosomal peptide synthetase, condensation domain"/>
    <property type="match status" value="5"/>
</dbReference>
<dbReference type="GO" id="GO:0003824">
    <property type="term" value="F:catalytic activity"/>
    <property type="evidence" value="ECO:0007669"/>
    <property type="project" value="InterPro"/>
</dbReference>
<proteinExistence type="predicted"/>
<dbReference type="PROSITE" id="PS00012">
    <property type="entry name" value="PHOSPHOPANTETHEINE"/>
    <property type="match status" value="2"/>
</dbReference>
<feature type="domain" description="Carrier" evidence="5">
    <location>
        <begin position="2914"/>
        <end position="2987"/>
    </location>
</feature>
<evidence type="ECO:0000256" key="2">
    <source>
        <dbReference type="ARBA" id="ARBA00022450"/>
    </source>
</evidence>
<dbReference type="Pfam" id="PF13193">
    <property type="entry name" value="AMP-binding_C"/>
    <property type="match status" value="2"/>
</dbReference>
<feature type="domain" description="Carrier" evidence="5">
    <location>
        <begin position="1094"/>
        <end position="1168"/>
    </location>
</feature>
<dbReference type="Gene3D" id="3.30.300.30">
    <property type="match status" value="3"/>
</dbReference>
<dbReference type="CDD" id="cd19543">
    <property type="entry name" value="DCL_NRPS"/>
    <property type="match status" value="1"/>
</dbReference>
<dbReference type="InterPro" id="IPR009081">
    <property type="entry name" value="PP-bd_ACP"/>
</dbReference>
<dbReference type="SUPFAM" id="SSF56801">
    <property type="entry name" value="Acetyl-CoA synthetase-like"/>
    <property type="match status" value="3"/>
</dbReference>
<evidence type="ECO:0000259" key="5">
    <source>
        <dbReference type="PROSITE" id="PS50075"/>
    </source>
</evidence>
<dbReference type="Pfam" id="PF00501">
    <property type="entry name" value="AMP-binding"/>
    <property type="match status" value="3"/>
</dbReference>
<dbReference type="SUPFAM" id="SSF47336">
    <property type="entry name" value="ACP-like"/>
    <property type="match status" value="4"/>
</dbReference>
<dbReference type="Pfam" id="PF18563">
    <property type="entry name" value="TubC_N"/>
    <property type="match status" value="1"/>
</dbReference>
<dbReference type="InterPro" id="IPR036736">
    <property type="entry name" value="ACP-like_sf"/>
</dbReference>
<dbReference type="InterPro" id="IPR001031">
    <property type="entry name" value="Thioesterase"/>
</dbReference>
<name>A0A1R4LC88_VIBR1</name>
<dbReference type="InterPro" id="IPR001242">
    <property type="entry name" value="Condensation_dom"/>
</dbReference>
<dbReference type="Gene3D" id="3.40.50.12780">
    <property type="entry name" value="N-terminal domain of ligase-like"/>
    <property type="match status" value="1"/>
</dbReference>
<dbReference type="SMART" id="SM01294">
    <property type="entry name" value="PKS_PP_betabranch"/>
    <property type="match status" value="1"/>
</dbReference>
<protein>
    <submittedName>
        <fullName evidence="6">Linear gramicidin synthase subunit D</fullName>
    </submittedName>
</protein>
<evidence type="ECO:0000313" key="7">
    <source>
        <dbReference type="Proteomes" id="UP000188276"/>
    </source>
</evidence>
<dbReference type="Gene3D" id="2.30.38.10">
    <property type="entry name" value="Luciferase, Domain 3"/>
    <property type="match status" value="2"/>
</dbReference>
<dbReference type="InterPro" id="IPR023213">
    <property type="entry name" value="CAT-like_dom_sf"/>
</dbReference>
<comment type="cofactor">
    <cofactor evidence="1">
        <name>pantetheine 4'-phosphate</name>
        <dbReference type="ChEBI" id="CHEBI:47942"/>
    </cofactor>
</comment>
<dbReference type="Pfam" id="PF00668">
    <property type="entry name" value="Condensation"/>
    <property type="match status" value="7"/>
</dbReference>
<dbReference type="Gene3D" id="1.10.10.1830">
    <property type="entry name" value="Non-ribosomal peptide synthase, adenylation domain"/>
    <property type="match status" value="1"/>
</dbReference>
<dbReference type="FunFam" id="3.40.50.980:FF:000001">
    <property type="entry name" value="Non-ribosomal peptide synthetase"/>
    <property type="match status" value="1"/>
</dbReference>
<reference evidence="7" key="1">
    <citation type="submission" date="2017-02" db="EMBL/GenBank/DDBJ databases">
        <authorList>
            <person name="Rodrigo-Torres L."/>
            <person name="Arahal R.D."/>
            <person name="Lucena T."/>
        </authorList>
    </citation>
    <scope>NUCLEOTIDE SEQUENCE [LARGE SCALE GENOMIC DNA]</scope>
    <source>
        <strain evidence="7">CECT 7878</strain>
    </source>
</reference>
<evidence type="ECO:0000256" key="3">
    <source>
        <dbReference type="ARBA" id="ARBA00022553"/>
    </source>
</evidence>
<dbReference type="CDD" id="cd05930">
    <property type="entry name" value="A_NRPS"/>
    <property type="match status" value="2"/>
</dbReference>
<dbReference type="EMBL" id="FULE01000011">
    <property type="protein sequence ID" value="SJN54191.1"/>
    <property type="molecule type" value="Genomic_DNA"/>
</dbReference>
<dbReference type="InterPro" id="IPR044894">
    <property type="entry name" value="TubC_N_sf"/>
</dbReference>
<dbReference type="PANTHER" id="PTHR45527:SF1">
    <property type="entry name" value="FATTY ACID SYNTHASE"/>
    <property type="match status" value="1"/>
</dbReference>
<dbReference type="GO" id="GO:0031177">
    <property type="term" value="F:phosphopantetheine binding"/>
    <property type="evidence" value="ECO:0007669"/>
    <property type="project" value="InterPro"/>
</dbReference>
<dbReference type="FunFam" id="3.30.300.30:FF:000015">
    <property type="entry name" value="Nonribosomal peptide synthase SidD"/>
    <property type="match status" value="2"/>
</dbReference>
<keyword evidence="7" id="KW-1185">Reference proteome</keyword>
<dbReference type="InterPro" id="IPR010071">
    <property type="entry name" value="AA_adenyl_dom"/>
</dbReference>
<dbReference type="Proteomes" id="UP000188276">
    <property type="component" value="Unassembled WGS sequence"/>
</dbReference>
<dbReference type="Gene3D" id="3.30.559.10">
    <property type="entry name" value="Chloramphenicol acetyltransferase-like domain"/>
    <property type="match status" value="5"/>
</dbReference>
<dbReference type="InterPro" id="IPR029058">
    <property type="entry name" value="AB_hydrolase_fold"/>
</dbReference>
<organism evidence="6 7">
    <name type="scientific">Vibrio ruber (strain DSM 16370 / JCM 11486 / BCRC 17186 / CECT 7878 / LMG 23124 / VR1)</name>
    <dbReference type="NCBI Taxonomy" id="1123498"/>
    <lineage>
        <taxon>Bacteria</taxon>
        <taxon>Pseudomonadati</taxon>
        <taxon>Pseudomonadota</taxon>
        <taxon>Gammaproteobacteria</taxon>
        <taxon>Vibrionales</taxon>
        <taxon>Vibrionaceae</taxon>
        <taxon>Vibrio</taxon>
    </lineage>
</organism>
<feature type="domain" description="Carrier" evidence="5">
    <location>
        <begin position="2790"/>
        <end position="2863"/>
    </location>
</feature>
<dbReference type="STRING" id="1123498.VR7878_00670"/>
<evidence type="ECO:0000313" key="6">
    <source>
        <dbReference type="EMBL" id="SJN54191.1"/>
    </source>
</evidence>
<evidence type="ECO:0000256" key="4">
    <source>
        <dbReference type="SAM" id="MobiDB-lite"/>
    </source>
</evidence>